<dbReference type="GeneID" id="63833622"/>
<reference evidence="1" key="1">
    <citation type="journal article" date="2020" name="Phytopathology">
        <title>Genome sequence of the chestnut blight fungus Cryphonectria parasitica EP155: A fundamental resource for an archetypical invasive plant pathogen.</title>
        <authorList>
            <person name="Crouch J.A."/>
            <person name="Dawe A."/>
            <person name="Aerts A."/>
            <person name="Barry K."/>
            <person name="Churchill A.C.L."/>
            <person name="Grimwood J."/>
            <person name="Hillman B."/>
            <person name="Milgroom M.G."/>
            <person name="Pangilinan J."/>
            <person name="Smith M."/>
            <person name="Salamov A."/>
            <person name="Schmutz J."/>
            <person name="Yadav J."/>
            <person name="Grigoriev I.V."/>
            <person name="Nuss D."/>
        </authorList>
    </citation>
    <scope>NUCLEOTIDE SEQUENCE</scope>
    <source>
        <strain evidence="1">EP155</strain>
    </source>
</reference>
<accession>A0A9P5CTG4</accession>
<name>A0A9P5CTG4_CRYP1</name>
<gene>
    <name evidence="1" type="ORF">M406DRAFT_247915</name>
</gene>
<proteinExistence type="predicted"/>
<keyword evidence="2" id="KW-1185">Reference proteome</keyword>
<evidence type="ECO:0000313" key="1">
    <source>
        <dbReference type="EMBL" id="KAF3770614.1"/>
    </source>
</evidence>
<organism evidence="1 2">
    <name type="scientific">Cryphonectria parasitica (strain ATCC 38755 / EP155)</name>
    <dbReference type="NCBI Taxonomy" id="660469"/>
    <lineage>
        <taxon>Eukaryota</taxon>
        <taxon>Fungi</taxon>
        <taxon>Dikarya</taxon>
        <taxon>Ascomycota</taxon>
        <taxon>Pezizomycotina</taxon>
        <taxon>Sordariomycetes</taxon>
        <taxon>Sordariomycetidae</taxon>
        <taxon>Diaporthales</taxon>
        <taxon>Cryphonectriaceae</taxon>
        <taxon>Cryphonectria-Endothia species complex</taxon>
        <taxon>Cryphonectria</taxon>
    </lineage>
</organism>
<dbReference type="AlphaFoldDB" id="A0A9P5CTG4"/>
<sequence length="74" mass="8779">MHDLAFLIEILNRINKFCICKSSSVPKSIQDRDFLISCFLENFIKMLIYSYCKNCDFRFCKIFSGDSSRYIECI</sequence>
<evidence type="ECO:0000313" key="2">
    <source>
        <dbReference type="Proteomes" id="UP000803844"/>
    </source>
</evidence>
<comment type="caution">
    <text evidence="1">The sequence shown here is derived from an EMBL/GenBank/DDBJ whole genome shotgun (WGS) entry which is preliminary data.</text>
</comment>
<protein>
    <submittedName>
        <fullName evidence="1">Uncharacterized protein</fullName>
    </submittedName>
</protein>
<dbReference type="RefSeq" id="XP_040781575.1">
    <property type="nucleotide sequence ID" value="XM_040916493.1"/>
</dbReference>
<dbReference type="Proteomes" id="UP000803844">
    <property type="component" value="Unassembled WGS sequence"/>
</dbReference>
<dbReference type="EMBL" id="MU032344">
    <property type="protein sequence ID" value="KAF3770614.1"/>
    <property type="molecule type" value="Genomic_DNA"/>
</dbReference>